<feature type="non-terminal residue" evidence="1">
    <location>
        <position position="1"/>
    </location>
</feature>
<evidence type="ECO:0000313" key="1">
    <source>
        <dbReference type="EMBL" id="MFC1851699.1"/>
    </source>
</evidence>
<gene>
    <name evidence="1" type="ORF">ACFL27_16030</name>
</gene>
<keyword evidence="2" id="KW-1185">Reference proteome</keyword>
<dbReference type="SUPFAM" id="SSF48452">
    <property type="entry name" value="TPR-like"/>
    <property type="match status" value="1"/>
</dbReference>
<name>A0ABV6YZS9_UNCC1</name>
<evidence type="ECO:0008006" key="3">
    <source>
        <dbReference type="Google" id="ProtNLM"/>
    </source>
</evidence>
<evidence type="ECO:0000313" key="2">
    <source>
        <dbReference type="Proteomes" id="UP001594351"/>
    </source>
</evidence>
<comment type="caution">
    <text evidence="1">The sequence shown here is derived from an EMBL/GenBank/DDBJ whole genome shotgun (WGS) entry which is preliminary data.</text>
</comment>
<dbReference type="Gene3D" id="1.25.40.10">
    <property type="entry name" value="Tetratricopeptide repeat domain"/>
    <property type="match status" value="1"/>
</dbReference>
<proteinExistence type="predicted"/>
<sequence>SPFRGYPKAWPFGSGFLLEMNTKSSKRILFCILVLAVLSGSASARSLENDECAAKLVEKIYFECLNGDYKQAIQDNKELIRLCPQEPLPRFFLATIYMYLLRSYWDYPKDKRFVLIKSEFENLIKEGLKVCDNYPNQNANVYFCKGGILGTAGLIDLQAKNWLKAYLKGQKAIAALNKALELNPEQYDAYLGLGIFEYYCARLTGTVRILAWIVGFTGDKDKGLEYMKKAMKKGKYSNGPAKVFLAGAYLAYENEILKSIALTKELRAKYPGNILYIDYVVRAAKKLPEHQVDLGIEWINNLIKIPHWKDLVNLTVPFDLDTIDFELACLFQKKGDYVQALSLLEALAANRKLWNDLTAQIHLKLLQLYKKSGNLAAAKKISEQMLDHTSINRSPKKARLFIK</sequence>
<dbReference type="InterPro" id="IPR011990">
    <property type="entry name" value="TPR-like_helical_dom_sf"/>
</dbReference>
<protein>
    <recommendedName>
        <fullName evidence="3">Tetratricopeptide repeat protein</fullName>
    </recommendedName>
</protein>
<dbReference type="Proteomes" id="UP001594351">
    <property type="component" value="Unassembled WGS sequence"/>
</dbReference>
<reference evidence="1 2" key="1">
    <citation type="submission" date="2024-09" db="EMBL/GenBank/DDBJ databases">
        <title>Laminarin stimulates single cell rates of sulfate reduction while oxygen inhibits transcriptomic activity in coastal marine sediment.</title>
        <authorList>
            <person name="Lindsay M."/>
            <person name="Orcutt B."/>
            <person name="Emerson D."/>
            <person name="Stepanauskas R."/>
            <person name="D'Angelo T."/>
        </authorList>
    </citation>
    <scope>NUCLEOTIDE SEQUENCE [LARGE SCALE GENOMIC DNA]</scope>
    <source>
        <strain evidence="1">SAG AM-311-K15</strain>
    </source>
</reference>
<accession>A0ABV6YZS9</accession>
<dbReference type="EMBL" id="JBHPBY010000216">
    <property type="protein sequence ID" value="MFC1851699.1"/>
    <property type="molecule type" value="Genomic_DNA"/>
</dbReference>
<organism evidence="1 2">
    <name type="scientific">candidate division CSSED10-310 bacterium</name>
    <dbReference type="NCBI Taxonomy" id="2855610"/>
    <lineage>
        <taxon>Bacteria</taxon>
        <taxon>Bacteria division CSSED10-310</taxon>
    </lineage>
</organism>